<dbReference type="AlphaFoldDB" id="A0A4Y3V966"/>
<evidence type="ECO:0000256" key="1">
    <source>
        <dbReference type="SAM" id="MobiDB-lite"/>
    </source>
</evidence>
<dbReference type="PANTHER" id="PTHR33627:SF1">
    <property type="entry name" value="TRANSPOSASE"/>
    <property type="match status" value="1"/>
</dbReference>
<keyword evidence="4" id="KW-1185">Reference proteome</keyword>
<evidence type="ECO:0000259" key="2">
    <source>
        <dbReference type="Pfam" id="PF13546"/>
    </source>
</evidence>
<dbReference type="EMBL" id="BJND01000007">
    <property type="protein sequence ID" value="GEC03527.1"/>
    <property type="molecule type" value="Genomic_DNA"/>
</dbReference>
<feature type="domain" description="Transposase IS701-like DDE" evidence="2">
    <location>
        <begin position="2"/>
        <end position="87"/>
    </location>
</feature>
<organism evidence="3 4">
    <name type="scientific">Streptomyces spinoverrucosus</name>
    <dbReference type="NCBI Taxonomy" id="284043"/>
    <lineage>
        <taxon>Bacteria</taxon>
        <taxon>Bacillati</taxon>
        <taxon>Actinomycetota</taxon>
        <taxon>Actinomycetes</taxon>
        <taxon>Kitasatosporales</taxon>
        <taxon>Streptomycetaceae</taxon>
        <taxon>Streptomyces</taxon>
    </lineage>
</organism>
<sequence length="299" mass="32820">MDRELYVPRSWTSDPDRCRDAGLDQDTAFATKPELATRMVARFLDADHQAAWVAGDEVYGGNPRLRTALEERGTGYVLAVACSHEVTTGAGKFRADTLAKKVPKRACQKLSAGAGAKGHRFYDWAVIDLADPRPGSRQLLIRRNRSTGELAYCRCYSPAPVPLTVLVRVAGSRWRVEEFFQSGKGLAALDEHQVRRYASWSRWGTLAMLAPPSSPSYAQTSTPAPHPMPSFHSPATRSSACSSHSLSDPSTMPPTGSVGPTGGAATRPDPRPATTVDKPLRHEDHDLRLEYYAERRSSW</sequence>
<protein>
    <recommendedName>
        <fullName evidence="2">Transposase IS701-like DDE domain-containing protein</fullName>
    </recommendedName>
</protein>
<dbReference type="Pfam" id="PF13546">
    <property type="entry name" value="DDE_5"/>
    <property type="match status" value="1"/>
</dbReference>
<dbReference type="Proteomes" id="UP000317881">
    <property type="component" value="Unassembled WGS sequence"/>
</dbReference>
<reference evidence="3 4" key="1">
    <citation type="submission" date="2019-06" db="EMBL/GenBank/DDBJ databases">
        <title>Whole genome shotgun sequence of Streptomyces spinoverrucosus NBRC 14228.</title>
        <authorList>
            <person name="Hosoyama A."/>
            <person name="Uohara A."/>
            <person name="Ohji S."/>
            <person name="Ichikawa N."/>
        </authorList>
    </citation>
    <scope>NUCLEOTIDE SEQUENCE [LARGE SCALE GENOMIC DNA]</scope>
    <source>
        <strain evidence="3 4">NBRC 14228</strain>
    </source>
</reference>
<name>A0A4Y3V966_9ACTN</name>
<accession>A0A4Y3V966</accession>
<dbReference type="SUPFAM" id="SSF53098">
    <property type="entry name" value="Ribonuclease H-like"/>
    <property type="match status" value="1"/>
</dbReference>
<evidence type="ECO:0000313" key="3">
    <source>
        <dbReference type="EMBL" id="GEC03527.1"/>
    </source>
</evidence>
<dbReference type="InterPro" id="IPR039365">
    <property type="entry name" value="IS701-like"/>
</dbReference>
<feature type="compositionally biased region" description="Polar residues" evidence="1">
    <location>
        <begin position="233"/>
        <end position="254"/>
    </location>
</feature>
<gene>
    <name evidence="3" type="ORF">SSP24_11820</name>
</gene>
<comment type="caution">
    <text evidence="3">The sequence shown here is derived from an EMBL/GenBank/DDBJ whole genome shotgun (WGS) entry which is preliminary data.</text>
</comment>
<dbReference type="NCBIfam" id="NF033540">
    <property type="entry name" value="transpos_IS701"/>
    <property type="match status" value="1"/>
</dbReference>
<dbReference type="InterPro" id="IPR012337">
    <property type="entry name" value="RNaseH-like_sf"/>
</dbReference>
<dbReference type="PANTHER" id="PTHR33627">
    <property type="entry name" value="TRANSPOSASE"/>
    <property type="match status" value="1"/>
</dbReference>
<proteinExistence type="predicted"/>
<evidence type="ECO:0000313" key="4">
    <source>
        <dbReference type="Proteomes" id="UP000317881"/>
    </source>
</evidence>
<dbReference type="InterPro" id="IPR038721">
    <property type="entry name" value="IS701-like_DDE_dom"/>
</dbReference>
<feature type="region of interest" description="Disordered" evidence="1">
    <location>
        <begin position="212"/>
        <end position="284"/>
    </location>
</feature>